<feature type="compositionally biased region" description="Basic residues" evidence="3">
    <location>
        <begin position="145"/>
        <end position="166"/>
    </location>
</feature>
<dbReference type="InterPro" id="IPR036736">
    <property type="entry name" value="ACP-like_sf"/>
</dbReference>
<dbReference type="SMART" id="SM00823">
    <property type="entry name" value="PKS_PP"/>
    <property type="match status" value="1"/>
</dbReference>
<feature type="compositionally biased region" description="Basic residues" evidence="3">
    <location>
        <begin position="107"/>
        <end position="119"/>
    </location>
</feature>
<evidence type="ECO:0000313" key="5">
    <source>
        <dbReference type="EMBL" id="QUR67500.1"/>
    </source>
</evidence>
<dbReference type="SUPFAM" id="SSF47336">
    <property type="entry name" value="ACP-like"/>
    <property type="match status" value="1"/>
</dbReference>
<feature type="domain" description="Carrier" evidence="4">
    <location>
        <begin position="302"/>
        <end position="376"/>
    </location>
</feature>
<evidence type="ECO:0000256" key="2">
    <source>
        <dbReference type="ARBA" id="ARBA00022553"/>
    </source>
</evidence>
<dbReference type="KEGG" id="mspg:F6B93_10680"/>
<feature type="compositionally biased region" description="Basic and acidic residues" evidence="3">
    <location>
        <begin position="209"/>
        <end position="234"/>
    </location>
</feature>
<name>A0A975JXG8_9MYCO</name>
<keyword evidence="1" id="KW-0596">Phosphopantetheine</keyword>
<keyword evidence="6" id="KW-1185">Reference proteome</keyword>
<feature type="region of interest" description="Disordered" evidence="3">
    <location>
        <begin position="96"/>
        <end position="270"/>
    </location>
</feature>
<proteinExistence type="predicted"/>
<dbReference type="InterPro" id="IPR020806">
    <property type="entry name" value="PKS_PP-bd"/>
</dbReference>
<accession>A0A975JXG8</accession>
<dbReference type="Gene3D" id="1.10.1200.10">
    <property type="entry name" value="ACP-like"/>
    <property type="match status" value="1"/>
</dbReference>
<dbReference type="InterPro" id="IPR009081">
    <property type="entry name" value="PP-bd_ACP"/>
</dbReference>
<gene>
    <name evidence="5" type="ORF">F6B93_10680</name>
</gene>
<dbReference type="Pfam" id="PF00550">
    <property type="entry name" value="PP-binding"/>
    <property type="match status" value="1"/>
</dbReference>
<evidence type="ECO:0000313" key="6">
    <source>
        <dbReference type="Proteomes" id="UP000682202"/>
    </source>
</evidence>
<dbReference type="AlphaFoldDB" id="A0A975JXG8"/>
<feature type="compositionally biased region" description="Basic and acidic residues" evidence="3">
    <location>
        <begin position="173"/>
        <end position="191"/>
    </location>
</feature>
<evidence type="ECO:0000256" key="1">
    <source>
        <dbReference type="ARBA" id="ARBA00022450"/>
    </source>
</evidence>
<dbReference type="PROSITE" id="PS50075">
    <property type="entry name" value="CARRIER"/>
    <property type="match status" value="1"/>
</dbReference>
<keyword evidence="2" id="KW-0597">Phosphoprotein</keyword>
<reference evidence="5" key="1">
    <citation type="submission" date="2019-12" db="EMBL/GenBank/DDBJ databases">
        <title>Mycobacterium spongiae sp. nov.</title>
        <authorList>
            <person name="Stinear T."/>
        </authorList>
    </citation>
    <scope>NUCLEOTIDE SEQUENCE</scope>
    <source>
        <strain evidence="5">FSD4b-SM</strain>
    </source>
</reference>
<evidence type="ECO:0000259" key="4">
    <source>
        <dbReference type="PROSITE" id="PS50075"/>
    </source>
</evidence>
<protein>
    <recommendedName>
        <fullName evidence="4">Carrier domain-containing protein</fullName>
    </recommendedName>
</protein>
<dbReference type="Proteomes" id="UP000682202">
    <property type="component" value="Chromosome"/>
</dbReference>
<dbReference type="EMBL" id="CP046600">
    <property type="protein sequence ID" value="QUR67500.1"/>
    <property type="molecule type" value="Genomic_DNA"/>
</dbReference>
<evidence type="ECO:0000256" key="3">
    <source>
        <dbReference type="SAM" id="MobiDB-lite"/>
    </source>
</evidence>
<organism evidence="5 6">
    <name type="scientific">Mycobacterium spongiae</name>
    <dbReference type="NCBI Taxonomy" id="886343"/>
    <lineage>
        <taxon>Bacteria</taxon>
        <taxon>Bacillati</taxon>
        <taxon>Actinomycetota</taxon>
        <taxon>Actinomycetes</taxon>
        <taxon>Mycobacteriales</taxon>
        <taxon>Mycobacteriaceae</taxon>
        <taxon>Mycobacterium</taxon>
    </lineage>
</organism>
<dbReference type="GO" id="GO:0031177">
    <property type="term" value="F:phosphopantetheine binding"/>
    <property type="evidence" value="ECO:0007669"/>
    <property type="project" value="InterPro"/>
</dbReference>
<sequence>MGRRGAAREVPVSVADKAILRGVPAGRGSGCSRGAPPAGGELRIRRQRTGHPRLPGLVLGTVATHPVAAEKASRGRPRASRHLADRLPQHVVLGRRRGFGTVAGRRREQRRGDRSHRHSTVVNDPGDHSSLATDRQPRAVPLVRPGRRGRRRAGQGGRSRSRHRRVPTVPTDRGADRSRVGRGGFDRRKDFPGLGSDGTVRARVRHRGVLREPGHVRTEPRDRDRARSATDRSGRTRRRSPVLRAPAPGRPTTDLFRSTSDRSSSDIGGGHIMTVIDTDSRKQVPATADTSRPLIGCPPGYQELTDWFTAKVARHINMAPEAIGLDTPLADYGLDSAASLQLCADLEYEKGIAVETTIMYDYATIDAIAEHLADPDASP</sequence>